<dbReference type="InParanoid" id="A0A6P6YBY5"/>
<reference evidence="8" key="1">
    <citation type="submission" date="2025-08" db="UniProtKB">
        <authorList>
            <consortium name="RefSeq"/>
        </authorList>
    </citation>
    <scope>IDENTIFICATION</scope>
    <source>
        <strain evidence="8">Airmid</strain>
    </source>
</reference>
<keyword evidence="7" id="KW-1185">Reference proteome</keyword>
<dbReference type="KEGG" id="dpte:113796762"/>
<dbReference type="Pfam" id="PF00270">
    <property type="entry name" value="DEAD"/>
    <property type="match status" value="1"/>
</dbReference>
<accession>A0A6P6YBY5</accession>
<dbReference type="InterPro" id="IPR011545">
    <property type="entry name" value="DEAD/DEAH_box_helicase_dom"/>
</dbReference>
<dbReference type="InterPro" id="IPR014001">
    <property type="entry name" value="Helicase_ATP-bd"/>
</dbReference>
<dbReference type="OMA" id="AELAICK"/>
<evidence type="ECO:0000256" key="2">
    <source>
        <dbReference type="ARBA" id="ARBA00022801"/>
    </source>
</evidence>
<keyword evidence="1" id="KW-0547">Nucleotide-binding</keyword>
<dbReference type="CDD" id="cd18795">
    <property type="entry name" value="SF2_C_Ski2"/>
    <property type="match status" value="1"/>
</dbReference>
<dbReference type="GO" id="GO:0005524">
    <property type="term" value="F:ATP binding"/>
    <property type="evidence" value="ECO:0007669"/>
    <property type="project" value="UniProtKB-KW"/>
</dbReference>
<evidence type="ECO:0000313" key="8">
    <source>
        <dbReference type="RefSeq" id="XP_027202862.1"/>
    </source>
</evidence>
<evidence type="ECO:0000313" key="7">
    <source>
        <dbReference type="Proteomes" id="UP000515146"/>
    </source>
</evidence>
<dbReference type="PROSITE" id="PS51192">
    <property type="entry name" value="HELICASE_ATP_BIND_1"/>
    <property type="match status" value="1"/>
</dbReference>
<dbReference type="InterPro" id="IPR001650">
    <property type="entry name" value="Helicase_C-like"/>
</dbReference>
<dbReference type="GO" id="GO:0003676">
    <property type="term" value="F:nucleic acid binding"/>
    <property type="evidence" value="ECO:0007669"/>
    <property type="project" value="InterPro"/>
</dbReference>
<dbReference type="FunFam" id="3.40.50.300:FF:003287">
    <property type="entry name" value="U5 small nuclear ribonucleoprotein 200 kDa helicase"/>
    <property type="match status" value="1"/>
</dbReference>
<dbReference type="SMART" id="SM00490">
    <property type="entry name" value="HELICc"/>
    <property type="match status" value="1"/>
</dbReference>
<dbReference type="Gene3D" id="3.40.50.300">
    <property type="entry name" value="P-loop containing nucleotide triphosphate hydrolases"/>
    <property type="match status" value="2"/>
</dbReference>
<organism evidence="7 8">
    <name type="scientific">Dermatophagoides pteronyssinus</name>
    <name type="common">European house dust mite</name>
    <dbReference type="NCBI Taxonomy" id="6956"/>
    <lineage>
        <taxon>Eukaryota</taxon>
        <taxon>Metazoa</taxon>
        <taxon>Ecdysozoa</taxon>
        <taxon>Arthropoda</taxon>
        <taxon>Chelicerata</taxon>
        <taxon>Arachnida</taxon>
        <taxon>Acari</taxon>
        <taxon>Acariformes</taxon>
        <taxon>Sarcoptiformes</taxon>
        <taxon>Astigmata</taxon>
        <taxon>Psoroptidia</taxon>
        <taxon>Analgoidea</taxon>
        <taxon>Pyroglyphidae</taxon>
        <taxon>Dermatophagoidinae</taxon>
        <taxon>Dermatophagoides</taxon>
    </lineage>
</organism>
<dbReference type="AlphaFoldDB" id="A0A6P6YBY5"/>
<keyword evidence="3 8" id="KW-0347">Helicase</keyword>
<dbReference type="Proteomes" id="UP000515146">
    <property type="component" value="Unplaced"/>
</dbReference>
<dbReference type="PROSITE" id="PS51194">
    <property type="entry name" value="HELICASE_CTER"/>
    <property type="match status" value="1"/>
</dbReference>
<protein>
    <submittedName>
        <fullName evidence="8">U5 small nuclear ribonucleoprotein 200 kDa helicase</fullName>
    </submittedName>
</protein>
<evidence type="ECO:0000259" key="5">
    <source>
        <dbReference type="PROSITE" id="PS51192"/>
    </source>
</evidence>
<dbReference type="GO" id="GO:0016787">
    <property type="term" value="F:hydrolase activity"/>
    <property type="evidence" value="ECO:0007669"/>
    <property type="project" value="UniProtKB-KW"/>
</dbReference>
<dbReference type="SMART" id="SM00487">
    <property type="entry name" value="DEXDc"/>
    <property type="match status" value="1"/>
</dbReference>
<dbReference type="OrthoDB" id="6513543at2759"/>
<evidence type="ECO:0000256" key="1">
    <source>
        <dbReference type="ARBA" id="ARBA00022741"/>
    </source>
</evidence>
<gene>
    <name evidence="8" type="primary">LOC113796762</name>
</gene>
<keyword evidence="2" id="KW-0378">Hydrolase</keyword>
<name>A0A6P6YBY5_DERPT</name>
<keyword evidence="8" id="KW-0687">Ribonucleoprotein</keyword>
<dbReference type="PANTHER" id="PTHR47961">
    <property type="entry name" value="DNA POLYMERASE THETA, PUTATIVE (AFU_ORTHOLOGUE AFUA_1G05260)-RELATED"/>
    <property type="match status" value="1"/>
</dbReference>
<dbReference type="InterPro" id="IPR027417">
    <property type="entry name" value="P-loop_NTPase"/>
</dbReference>
<dbReference type="InterPro" id="IPR050474">
    <property type="entry name" value="Hel308_SKI2-like"/>
</dbReference>
<dbReference type="PANTHER" id="PTHR47961:SF6">
    <property type="entry name" value="DNA-DIRECTED DNA POLYMERASE"/>
    <property type="match status" value="1"/>
</dbReference>
<feature type="domain" description="Helicase ATP-binding" evidence="5">
    <location>
        <begin position="112"/>
        <end position="300"/>
    </location>
</feature>
<dbReference type="GO" id="GO:1990904">
    <property type="term" value="C:ribonucleoprotein complex"/>
    <property type="evidence" value="ECO:0007669"/>
    <property type="project" value="UniProtKB-KW"/>
</dbReference>
<dbReference type="GO" id="GO:0004386">
    <property type="term" value="F:helicase activity"/>
    <property type="evidence" value="ECO:0007669"/>
    <property type="project" value="UniProtKB-KW"/>
</dbReference>
<evidence type="ECO:0000256" key="4">
    <source>
        <dbReference type="ARBA" id="ARBA00022840"/>
    </source>
</evidence>
<evidence type="ECO:0000259" key="6">
    <source>
        <dbReference type="PROSITE" id="PS51194"/>
    </source>
</evidence>
<dbReference type="Pfam" id="PF00271">
    <property type="entry name" value="Helicase_C"/>
    <property type="match status" value="1"/>
</dbReference>
<proteinExistence type="predicted"/>
<keyword evidence="4" id="KW-0067">ATP-binding</keyword>
<dbReference type="SUPFAM" id="SSF52540">
    <property type="entry name" value="P-loop containing nucleoside triphosphate hydrolases"/>
    <property type="match status" value="1"/>
</dbReference>
<sequence length="547" mass="62233">MPVFKPFQGVIQEFINSIEPVNATPEDSKLEIQHKEVHYAESKNIVLPSNCVRKDYESYVEICIPVSENTNDKQKSFIKALNVFDVLPSFAHVYFEKRSIKYLNLVQSTVFDTIFKTSLNSLICAPTGSGKTLIALLAILQVISKHYNEADKILGTDQFKIIYISPMKALVAEQIRYFQNLFDILFESSKGAINLNVCEMTGDFSVAESSLHNYQLLICTPEKFDIMMHNSNERMSMALIQLIIFDELHLLHSPRGPVLESIITKFIFQKKPVRLIGLSATLKNYDIVSNFLGISKQKLNDSINIRPGLFVFGDNFRPVPLNKKLICYNDDKDEFDLFLNTVLTYVKTRKQIIVFTHSRASTSESASALYENLVKSGRILDFFNGKIENNPFSEFLTEKSANFEDNTLKVLVKYAIAFHHAGLSRNDRDLIESMFFQGHIKLICCTSTLAWGVNLPAHTVIIKGLEYYNSDQKKIVELNDLDILQMFGRAGRPPFDKTGNGVVLASKKYLYKLVSLLLRQNDILSKINQFLEMHLLLSVSTRVSRAL</sequence>
<feature type="domain" description="Helicase C-terminal" evidence="6">
    <location>
        <begin position="338"/>
        <end position="547"/>
    </location>
</feature>
<dbReference type="RefSeq" id="XP_027202862.1">
    <property type="nucleotide sequence ID" value="XM_027347061.1"/>
</dbReference>
<evidence type="ECO:0000256" key="3">
    <source>
        <dbReference type="ARBA" id="ARBA00022806"/>
    </source>
</evidence>